<keyword evidence="8 12" id="KW-1133">Transmembrane helix</keyword>
<dbReference type="InterPro" id="IPR011577">
    <property type="entry name" value="Cyt_b561_bac/Ni-Hgenase"/>
</dbReference>
<evidence type="ECO:0000256" key="8">
    <source>
        <dbReference type="ARBA" id="ARBA00022989"/>
    </source>
</evidence>
<sequence>MSVPMGYSRRQIGLHWLVALILVPQFFLHDDIKAAWRAIRKGLDYNHTTWVTFHVYAGIVILALMLWRLSIRVMRGVPRPPEEESAMMKMVATGTHWLLYLLLILLPITGLMSWFGGIGSAAEIHEAMKLPLFALVGLHILGALYQQFVLRTNILARMKRAG</sequence>
<name>A0A1J5P7J0_9ZZZZ</name>
<evidence type="ECO:0000256" key="4">
    <source>
        <dbReference type="ARBA" id="ARBA00022617"/>
    </source>
</evidence>
<dbReference type="AlphaFoldDB" id="A0A1J5P7J0"/>
<comment type="caution">
    <text evidence="14">The sequence shown here is derived from an EMBL/GenBank/DDBJ whole genome shotgun (WGS) entry which is preliminary data.</text>
</comment>
<dbReference type="PANTHER" id="PTHR30529:SF1">
    <property type="entry name" value="CYTOCHROME B561 HOMOLOG 2"/>
    <property type="match status" value="1"/>
</dbReference>
<keyword evidence="4" id="KW-0349">Heme</keyword>
<dbReference type="InterPro" id="IPR016174">
    <property type="entry name" value="Di-haem_cyt_TM"/>
</dbReference>
<dbReference type="GO" id="GO:0046872">
    <property type="term" value="F:metal ion binding"/>
    <property type="evidence" value="ECO:0007669"/>
    <property type="project" value="UniProtKB-KW"/>
</dbReference>
<evidence type="ECO:0000256" key="1">
    <source>
        <dbReference type="ARBA" id="ARBA00004651"/>
    </source>
</evidence>
<protein>
    <submittedName>
        <fullName evidence="14">Cytochrome b562</fullName>
    </submittedName>
</protein>
<evidence type="ECO:0000256" key="2">
    <source>
        <dbReference type="ARBA" id="ARBA00022448"/>
    </source>
</evidence>
<keyword evidence="9" id="KW-0408">Iron</keyword>
<evidence type="ECO:0000256" key="11">
    <source>
        <dbReference type="ARBA" id="ARBA00037975"/>
    </source>
</evidence>
<accession>A0A1J5P7J0</accession>
<evidence type="ECO:0000256" key="3">
    <source>
        <dbReference type="ARBA" id="ARBA00022475"/>
    </source>
</evidence>
<evidence type="ECO:0000259" key="13">
    <source>
        <dbReference type="Pfam" id="PF01292"/>
    </source>
</evidence>
<keyword evidence="10 12" id="KW-0472">Membrane</keyword>
<feature type="transmembrane region" description="Helical" evidence="12">
    <location>
        <begin position="130"/>
        <end position="150"/>
    </location>
</feature>
<gene>
    <name evidence="14" type="ORF">GALL_512270</name>
</gene>
<dbReference type="GO" id="GO:0022904">
    <property type="term" value="P:respiratory electron transport chain"/>
    <property type="evidence" value="ECO:0007669"/>
    <property type="project" value="InterPro"/>
</dbReference>
<reference evidence="14" key="1">
    <citation type="submission" date="2016-10" db="EMBL/GenBank/DDBJ databases">
        <title>Sequence of Gallionella enrichment culture.</title>
        <authorList>
            <person name="Poehlein A."/>
            <person name="Muehling M."/>
            <person name="Daniel R."/>
        </authorList>
    </citation>
    <scope>NUCLEOTIDE SEQUENCE</scope>
</reference>
<feature type="transmembrane region" description="Helical" evidence="12">
    <location>
        <begin position="48"/>
        <end position="69"/>
    </location>
</feature>
<evidence type="ECO:0000313" key="14">
    <source>
        <dbReference type="EMBL" id="OIQ67198.1"/>
    </source>
</evidence>
<dbReference type="GO" id="GO:0009055">
    <property type="term" value="F:electron transfer activity"/>
    <property type="evidence" value="ECO:0007669"/>
    <property type="project" value="InterPro"/>
</dbReference>
<dbReference type="GO" id="GO:0005886">
    <property type="term" value="C:plasma membrane"/>
    <property type="evidence" value="ECO:0007669"/>
    <property type="project" value="UniProtKB-SubCell"/>
</dbReference>
<keyword evidence="5 12" id="KW-0812">Transmembrane</keyword>
<keyword evidence="7" id="KW-0249">Electron transport</keyword>
<evidence type="ECO:0000256" key="5">
    <source>
        <dbReference type="ARBA" id="ARBA00022692"/>
    </source>
</evidence>
<evidence type="ECO:0000256" key="7">
    <source>
        <dbReference type="ARBA" id="ARBA00022982"/>
    </source>
</evidence>
<evidence type="ECO:0000256" key="12">
    <source>
        <dbReference type="SAM" id="Phobius"/>
    </source>
</evidence>
<dbReference type="GO" id="GO:0020037">
    <property type="term" value="F:heme binding"/>
    <property type="evidence" value="ECO:0007669"/>
    <property type="project" value="TreeGrafter"/>
</dbReference>
<feature type="domain" description="Cytochrome b561 bacterial/Ni-hydrogenase" evidence="13">
    <location>
        <begin position="7"/>
        <end position="159"/>
    </location>
</feature>
<feature type="transmembrane region" description="Helical" evidence="12">
    <location>
        <begin position="97"/>
        <end position="118"/>
    </location>
</feature>
<proteinExistence type="inferred from homology"/>
<dbReference type="PANTHER" id="PTHR30529">
    <property type="entry name" value="CYTOCHROME B561"/>
    <property type="match status" value="1"/>
</dbReference>
<evidence type="ECO:0000256" key="10">
    <source>
        <dbReference type="ARBA" id="ARBA00023136"/>
    </source>
</evidence>
<evidence type="ECO:0000256" key="6">
    <source>
        <dbReference type="ARBA" id="ARBA00022723"/>
    </source>
</evidence>
<comment type="subcellular location">
    <subcellularLocation>
        <location evidence="1">Cell membrane</location>
        <topology evidence="1">Multi-pass membrane protein</topology>
    </subcellularLocation>
</comment>
<feature type="transmembrane region" description="Helical" evidence="12">
    <location>
        <begin position="12"/>
        <end position="28"/>
    </location>
</feature>
<evidence type="ECO:0000256" key="9">
    <source>
        <dbReference type="ARBA" id="ARBA00023004"/>
    </source>
</evidence>
<dbReference type="Pfam" id="PF01292">
    <property type="entry name" value="Ni_hydr_CYTB"/>
    <property type="match status" value="1"/>
</dbReference>
<dbReference type="SUPFAM" id="SSF81342">
    <property type="entry name" value="Transmembrane di-heme cytochromes"/>
    <property type="match status" value="1"/>
</dbReference>
<organism evidence="14">
    <name type="scientific">mine drainage metagenome</name>
    <dbReference type="NCBI Taxonomy" id="410659"/>
    <lineage>
        <taxon>unclassified sequences</taxon>
        <taxon>metagenomes</taxon>
        <taxon>ecological metagenomes</taxon>
    </lineage>
</organism>
<keyword evidence="2" id="KW-0813">Transport</keyword>
<dbReference type="InterPro" id="IPR052168">
    <property type="entry name" value="Cytochrome_b561_oxidase"/>
</dbReference>
<keyword evidence="3" id="KW-1003">Cell membrane</keyword>
<keyword evidence="6" id="KW-0479">Metal-binding</keyword>
<comment type="similarity">
    <text evidence="11">Belongs to the cytochrome b561 family.</text>
</comment>
<dbReference type="EMBL" id="MLJW01006083">
    <property type="protein sequence ID" value="OIQ67198.1"/>
    <property type="molecule type" value="Genomic_DNA"/>
</dbReference>